<sequence>MPASKLNNSTAFRSPDLASPFFTDDQGSARTNDLAGAAVIFDNNSPADTSYTKIFNTSIDPATFDEKRATGDQGKVADDTSSPPILPIFSNEQPIKQTDHTLVQDWDRGFFVLVEEDNPTVNEK</sequence>
<evidence type="ECO:0000256" key="1">
    <source>
        <dbReference type="SAM" id="MobiDB-lite"/>
    </source>
</evidence>
<keyword evidence="3" id="KW-1185">Reference proteome</keyword>
<evidence type="ECO:0000313" key="2">
    <source>
        <dbReference type="EMBL" id="VEL24559.1"/>
    </source>
</evidence>
<dbReference type="EMBL" id="CAAALY010068394">
    <property type="protein sequence ID" value="VEL24559.1"/>
    <property type="molecule type" value="Genomic_DNA"/>
</dbReference>
<name>A0A448X068_9PLAT</name>
<proteinExistence type="predicted"/>
<feature type="region of interest" description="Disordered" evidence="1">
    <location>
        <begin position="1"/>
        <end position="28"/>
    </location>
</feature>
<dbReference type="Proteomes" id="UP000784294">
    <property type="component" value="Unassembled WGS sequence"/>
</dbReference>
<feature type="compositionally biased region" description="Polar residues" evidence="1">
    <location>
        <begin position="1"/>
        <end position="12"/>
    </location>
</feature>
<dbReference type="AlphaFoldDB" id="A0A448X068"/>
<comment type="caution">
    <text evidence="2">The sequence shown here is derived from an EMBL/GenBank/DDBJ whole genome shotgun (WGS) entry which is preliminary data.</text>
</comment>
<protein>
    <submittedName>
        <fullName evidence="2">Uncharacterized protein</fullName>
    </submittedName>
</protein>
<feature type="region of interest" description="Disordered" evidence="1">
    <location>
        <begin position="69"/>
        <end position="93"/>
    </location>
</feature>
<reference evidence="2" key="1">
    <citation type="submission" date="2018-11" db="EMBL/GenBank/DDBJ databases">
        <authorList>
            <consortium name="Pathogen Informatics"/>
        </authorList>
    </citation>
    <scope>NUCLEOTIDE SEQUENCE</scope>
</reference>
<organism evidence="2 3">
    <name type="scientific">Protopolystoma xenopodis</name>
    <dbReference type="NCBI Taxonomy" id="117903"/>
    <lineage>
        <taxon>Eukaryota</taxon>
        <taxon>Metazoa</taxon>
        <taxon>Spiralia</taxon>
        <taxon>Lophotrochozoa</taxon>
        <taxon>Platyhelminthes</taxon>
        <taxon>Monogenea</taxon>
        <taxon>Polyopisthocotylea</taxon>
        <taxon>Polystomatidea</taxon>
        <taxon>Polystomatidae</taxon>
        <taxon>Protopolystoma</taxon>
    </lineage>
</organism>
<accession>A0A448X068</accession>
<feature type="non-terminal residue" evidence="2">
    <location>
        <position position="124"/>
    </location>
</feature>
<evidence type="ECO:0000313" key="3">
    <source>
        <dbReference type="Proteomes" id="UP000784294"/>
    </source>
</evidence>
<gene>
    <name evidence="2" type="ORF">PXEA_LOCUS17999</name>
</gene>
<feature type="compositionally biased region" description="Basic and acidic residues" evidence="1">
    <location>
        <begin position="69"/>
        <end position="78"/>
    </location>
</feature>